<dbReference type="STRING" id="1122930.SAMN02745168_0175"/>
<proteinExistence type="predicted"/>
<dbReference type="GO" id="GO:0051536">
    <property type="term" value="F:iron-sulfur cluster binding"/>
    <property type="evidence" value="ECO:0007669"/>
    <property type="project" value="UniProtKB-KW"/>
</dbReference>
<dbReference type="InterPro" id="IPR058240">
    <property type="entry name" value="rSAM_sf"/>
</dbReference>
<dbReference type="Proteomes" id="UP000192790">
    <property type="component" value="Unassembled WGS sequence"/>
</dbReference>
<evidence type="ECO:0000256" key="4">
    <source>
        <dbReference type="ARBA" id="ARBA00023014"/>
    </source>
</evidence>
<organism evidence="6 7">
    <name type="scientific">Papillibacter cinnamivorans DSM 12816</name>
    <dbReference type="NCBI Taxonomy" id="1122930"/>
    <lineage>
        <taxon>Bacteria</taxon>
        <taxon>Bacillati</taxon>
        <taxon>Bacillota</taxon>
        <taxon>Clostridia</taxon>
        <taxon>Eubacteriales</taxon>
        <taxon>Oscillospiraceae</taxon>
        <taxon>Papillibacter</taxon>
    </lineage>
</organism>
<dbReference type="SFLD" id="SFLDS00029">
    <property type="entry name" value="Radical_SAM"/>
    <property type="match status" value="1"/>
</dbReference>
<dbReference type="OrthoDB" id="9782387at2"/>
<keyword evidence="1" id="KW-0949">S-adenosyl-L-methionine</keyword>
<dbReference type="GO" id="GO:0046872">
    <property type="term" value="F:metal ion binding"/>
    <property type="evidence" value="ECO:0007669"/>
    <property type="project" value="UniProtKB-KW"/>
</dbReference>
<dbReference type="PROSITE" id="PS51918">
    <property type="entry name" value="RADICAL_SAM"/>
    <property type="match status" value="1"/>
</dbReference>
<dbReference type="SUPFAM" id="SSF102114">
    <property type="entry name" value="Radical SAM enzymes"/>
    <property type="match status" value="1"/>
</dbReference>
<evidence type="ECO:0000313" key="6">
    <source>
        <dbReference type="EMBL" id="SMC87617.1"/>
    </source>
</evidence>
<dbReference type="Gene3D" id="3.20.20.70">
    <property type="entry name" value="Aldolase class I"/>
    <property type="match status" value="1"/>
</dbReference>
<sequence length="474" mass="53657">MANLTIKERLESAGFKLVLSYLDKDPDANIPKVLNWVDRFDREDNVKVQRDAFREVISDPNNNMYKLIKKVWTEIDGGVRRKFFENFMLNATAIGGGRQKKVREEHGCNSPWAILMDPTSACNLKCIGCWAAEYGNKLSMSFETLDNIIEQGKQLGTFMYIFSGGEPLVRKKDIIRLCEKHNDCMFLSFTNGTLIDEAFANEMLRVKNFVPAISIEGYEEATDSRRGAGTYKAVIRAMDILKEKKLPFGISVCYTRNNTDVIGSEEFWDDMIAKGALFAWFFTYMPVGKDAVPDLMVTPEQREFMYYKVREFRQTKPIFTIDFWNDGDYIDGCIAGGRYYLHINANGDIEPCAFIHYSDSSVYNKTLLEAYKSPLFMQYRAGQPFNKNLYRPCPLLDNPEALAGIVDRSGAKSTDAVSPEDVHVLCGKCTEAAKHWAPVADKLWVEKHPDKPLTKTEEPAEAVAACKGCTACGK</sequence>
<evidence type="ECO:0000256" key="2">
    <source>
        <dbReference type="ARBA" id="ARBA00022723"/>
    </source>
</evidence>
<gene>
    <name evidence="6" type="ORF">SAMN02745168_0175</name>
</gene>
<evidence type="ECO:0000313" key="7">
    <source>
        <dbReference type="Proteomes" id="UP000192790"/>
    </source>
</evidence>
<dbReference type="RefSeq" id="WP_084235594.1">
    <property type="nucleotide sequence ID" value="NZ_FWXW01000012.1"/>
</dbReference>
<evidence type="ECO:0000259" key="5">
    <source>
        <dbReference type="PROSITE" id="PS51918"/>
    </source>
</evidence>
<keyword evidence="2" id="KW-0479">Metal-binding</keyword>
<name>A0A1W2CQT3_9FIRM</name>
<accession>A0A1W2CQT3</accession>
<dbReference type="CDD" id="cd01335">
    <property type="entry name" value="Radical_SAM"/>
    <property type="match status" value="1"/>
</dbReference>
<dbReference type="AlphaFoldDB" id="A0A1W2CQT3"/>
<evidence type="ECO:0000256" key="3">
    <source>
        <dbReference type="ARBA" id="ARBA00023004"/>
    </source>
</evidence>
<evidence type="ECO:0000256" key="1">
    <source>
        <dbReference type="ARBA" id="ARBA00022691"/>
    </source>
</evidence>
<feature type="domain" description="Radical SAM core" evidence="5">
    <location>
        <begin position="108"/>
        <end position="316"/>
    </location>
</feature>
<dbReference type="EMBL" id="FWXW01000012">
    <property type="protein sequence ID" value="SMC87617.1"/>
    <property type="molecule type" value="Genomic_DNA"/>
</dbReference>
<dbReference type="GO" id="GO:0003824">
    <property type="term" value="F:catalytic activity"/>
    <property type="evidence" value="ECO:0007669"/>
    <property type="project" value="InterPro"/>
</dbReference>
<dbReference type="CDD" id="cd21128">
    <property type="entry name" value="SPASM_rSAM"/>
    <property type="match status" value="1"/>
</dbReference>
<dbReference type="InterPro" id="IPR007197">
    <property type="entry name" value="rSAM"/>
</dbReference>
<keyword evidence="3" id="KW-0408">Iron</keyword>
<keyword evidence="7" id="KW-1185">Reference proteome</keyword>
<keyword evidence="4" id="KW-0411">Iron-sulfur</keyword>
<dbReference type="InterPro" id="IPR013785">
    <property type="entry name" value="Aldolase_TIM"/>
</dbReference>
<dbReference type="PANTHER" id="PTHR43524">
    <property type="entry name" value="RADICAL SAM SUPERFAMILY PROTEIN"/>
    <property type="match status" value="1"/>
</dbReference>
<dbReference type="SFLD" id="SFLDG01067">
    <property type="entry name" value="SPASM/twitch_domain_containing"/>
    <property type="match status" value="1"/>
</dbReference>
<reference evidence="6 7" key="1">
    <citation type="submission" date="2017-04" db="EMBL/GenBank/DDBJ databases">
        <authorList>
            <person name="Afonso C.L."/>
            <person name="Miller P.J."/>
            <person name="Scott M.A."/>
            <person name="Spackman E."/>
            <person name="Goraichik I."/>
            <person name="Dimitrov K.M."/>
            <person name="Suarez D.L."/>
            <person name="Swayne D.E."/>
        </authorList>
    </citation>
    <scope>NUCLEOTIDE SEQUENCE [LARGE SCALE GENOMIC DNA]</scope>
    <source>
        <strain evidence="6 7">DSM 12816</strain>
    </source>
</reference>
<dbReference type="Pfam" id="PF04055">
    <property type="entry name" value="Radical_SAM"/>
    <property type="match status" value="1"/>
</dbReference>
<protein>
    <submittedName>
        <fullName evidence="6">Radical SAM superfamily enzyme, MoaA/NifB/PqqE/SkfB family</fullName>
    </submittedName>
</protein>
<dbReference type="PANTHER" id="PTHR43524:SF1">
    <property type="entry name" value="RADICAL SAM SUPERFAMILY PROTEIN"/>
    <property type="match status" value="1"/>
</dbReference>